<proteinExistence type="predicted"/>
<feature type="region of interest" description="Disordered" evidence="1">
    <location>
        <begin position="238"/>
        <end position="283"/>
    </location>
</feature>
<protein>
    <recommendedName>
        <fullName evidence="4">DUF4758 domain-containing protein</fullName>
    </recommendedName>
</protein>
<feature type="compositionally biased region" description="Low complexity" evidence="1">
    <location>
        <begin position="242"/>
        <end position="262"/>
    </location>
</feature>
<evidence type="ECO:0000313" key="3">
    <source>
        <dbReference type="Proteomes" id="UP000762676"/>
    </source>
</evidence>
<organism evidence="2 3">
    <name type="scientific">Elysia marginata</name>
    <dbReference type="NCBI Taxonomy" id="1093978"/>
    <lineage>
        <taxon>Eukaryota</taxon>
        <taxon>Metazoa</taxon>
        <taxon>Spiralia</taxon>
        <taxon>Lophotrochozoa</taxon>
        <taxon>Mollusca</taxon>
        <taxon>Gastropoda</taxon>
        <taxon>Heterobranchia</taxon>
        <taxon>Euthyneura</taxon>
        <taxon>Panpulmonata</taxon>
        <taxon>Sacoglossa</taxon>
        <taxon>Placobranchoidea</taxon>
        <taxon>Plakobranchidae</taxon>
        <taxon>Elysia</taxon>
    </lineage>
</organism>
<evidence type="ECO:0000313" key="2">
    <source>
        <dbReference type="EMBL" id="GFR80441.1"/>
    </source>
</evidence>
<gene>
    <name evidence="2" type="ORF">ElyMa_002314600</name>
</gene>
<name>A0AAV4G5E2_9GAST</name>
<dbReference type="AlphaFoldDB" id="A0AAV4G5E2"/>
<comment type="caution">
    <text evidence="2">The sequence shown here is derived from an EMBL/GenBank/DDBJ whole genome shotgun (WGS) entry which is preliminary data.</text>
</comment>
<reference evidence="2 3" key="1">
    <citation type="journal article" date="2021" name="Elife">
        <title>Chloroplast acquisition without the gene transfer in kleptoplastic sea slugs, Plakobranchus ocellatus.</title>
        <authorList>
            <person name="Maeda T."/>
            <person name="Takahashi S."/>
            <person name="Yoshida T."/>
            <person name="Shimamura S."/>
            <person name="Takaki Y."/>
            <person name="Nagai Y."/>
            <person name="Toyoda A."/>
            <person name="Suzuki Y."/>
            <person name="Arimoto A."/>
            <person name="Ishii H."/>
            <person name="Satoh N."/>
            <person name="Nishiyama T."/>
            <person name="Hasebe M."/>
            <person name="Maruyama T."/>
            <person name="Minagawa J."/>
            <person name="Obokata J."/>
            <person name="Shigenobu S."/>
        </authorList>
    </citation>
    <scope>NUCLEOTIDE SEQUENCE [LARGE SCALE GENOMIC DNA]</scope>
</reference>
<sequence length="283" mass="30963">MVTLNRRNSPKSKKLLSRAFSFVSRVKGHVHNQNGNVPNGNAYALRNVGTQTEPTTPTPQRTRYTKKMLKPTLSNQYKEKVAAVRKKSGSTTTSAATKPSLPSATISIVSAPPQGETLRAGPGRSSLVFEETTPMVEAPSPVLQQAPPSIRPRYSTSRSTISRPIETVYQRRMKFQAAPPDDVDALETEPVRGSYVGPKRVVVLPNKQAVVLTPGPPRDGNSIYQTFHYVQNPYVSAHPRLRTSSTSSNASRNSSRNNSLRLQRGARQGQATPSPISYPPPPR</sequence>
<accession>A0AAV4G5E2</accession>
<dbReference type="Proteomes" id="UP000762676">
    <property type="component" value="Unassembled WGS sequence"/>
</dbReference>
<evidence type="ECO:0000256" key="1">
    <source>
        <dbReference type="SAM" id="MobiDB-lite"/>
    </source>
</evidence>
<dbReference type="EMBL" id="BMAT01004783">
    <property type="protein sequence ID" value="GFR80441.1"/>
    <property type="molecule type" value="Genomic_DNA"/>
</dbReference>
<keyword evidence="3" id="KW-1185">Reference proteome</keyword>
<feature type="region of interest" description="Disordered" evidence="1">
    <location>
        <begin position="135"/>
        <end position="158"/>
    </location>
</feature>
<evidence type="ECO:0008006" key="4">
    <source>
        <dbReference type="Google" id="ProtNLM"/>
    </source>
</evidence>